<evidence type="ECO:0000256" key="7">
    <source>
        <dbReference type="RuleBase" id="RU000416"/>
    </source>
</evidence>
<keyword evidence="5" id="KW-0680">Restriction system</keyword>
<proteinExistence type="inferred from homology"/>
<feature type="active site" evidence="6">
    <location>
        <position position="73"/>
    </location>
</feature>
<dbReference type="GO" id="GO:0003886">
    <property type="term" value="F:DNA (cytosine-5-)-methyltransferase activity"/>
    <property type="evidence" value="ECO:0007669"/>
    <property type="project" value="UniProtKB-EC"/>
</dbReference>
<evidence type="ECO:0000313" key="8">
    <source>
        <dbReference type="EMBL" id="MFC4334074.1"/>
    </source>
</evidence>
<gene>
    <name evidence="8" type="ORF">ACFPET_02555</name>
</gene>
<dbReference type="GO" id="GO:0032259">
    <property type="term" value="P:methylation"/>
    <property type="evidence" value="ECO:0007669"/>
    <property type="project" value="UniProtKB-KW"/>
</dbReference>
<dbReference type="InterPro" id="IPR029063">
    <property type="entry name" value="SAM-dependent_MTases_sf"/>
</dbReference>
<evidence type="ECO:0000256" key="2">
    <source>
        <dbReference type="ARBA" id="ARBA00022603"/>
    </source>
</evidence>
<dbReference type="InterPro" id="IPR050390">
    <property type="entry name" value="C5-Methyltransferase"/>
</dbReference>
<keyword evidence="3 6" id="KW-0808">Transferase</keyword>
<dbReference type="NCBIfam" id="TIGR00675">
    <property type="entry name" value="dcm"/>
    <property type="match status" value="1"/>
</dbReference>
<dbReference type="Proteomes" id="UP001595823">
    <property type="component" value="Unassembled WGS sequence"/>
</dbReference>
<evidence type="ECO:0000256" key="6">
    <source>
        <dbReference type="PROSITE-ProRule" id="PRU01016"/>
    </source>
</evidence>
<organism evidence="8 9">
    <name type="scientific">Salininema proteolyticum</name>
    <dbReference type="NCBI Taxonomy" id="1607685"/>
    <lineage>
        <taxon>Bacteria</taxon>
        <taxon>Bacillati</taxon>
        <taxon>Actinomycetota</taxon>
        <taxon>Actinomycetes</taxon>
        <taxon>Glycomycetales</taxon>
        <taxon>Glycomycetaceae</taxon>
        <taxon>Salininema</taxon>
    </lineage>
</organism>
<dbReference type="PRINTS" id="PR00105">
    <property type="entry name" value="C5METTRFRASE"/>
</dbReference>
<dbReference type="Gene3D" id="3.40.50.150">
    <property type="entry name" value="Vaccinia Virus protein VP39"/>
    <property type="match status" value="1"/>
</dbReference>
<dbReference type="EC" id="2.1.1.37" evidence="1"/>
<name>A0ABV8TTJ1_9ACTN</name>
<reference evidence="9" key="1">
    <citation type="journal article" date="2019" name="Int. J. Syst. Evol. Microbiol.">
        <title>The Global Catalogue of Microorganisms (GCM) 10K type strain sequencing project: providing services to taxonomists for standard genome sequencing and annotation.</title>
        <authorList>
            <consortium name="The Broad Institute Genomics Platform"/>
            <consortium name="The Broad Institute Genome Sequencing Center for Infectious Disease"/>
            <person name="Wu L."/>
            <person name="Ma J."/>
        </authorList>
    </citation>
    <scope>NUCLEOTIDE SEQUENCE [LARGE SCALE GENOMIC DNA]</scope>
    <source>
        <strain evidence="9">IBRC-M 10908</strain>
    </source>
</reference>
<keyword evidence="2 6" id="KW-0489">Methyltransferase</keyword>
<dbReference type="RefSeq" id="WP_380617808.1">
    <property type="nucleotide sequence ID" value="NZ_JBHSDK010000002.1"/>
</dbReference>
<evidence type="ECO:0000256" key="5">
    <source>
        <dbReference type="ARBA" id="ARBA00022747"/>
    </source>
</evidence>
<accession>A0ABV8TTJ1</accession>
<dbReference type="PROSITE" id="PS51679">
    <property type="entry name" value="SAM_MT_C5"/>
    <property type="match status" value="1"/>
</dbReference>
<dbReference type="EMBL" id="JBHSDK010000002">
    <property type="protein sequence ID" value="MFC4334074.1"/>
    <property type="molecule type" value="Genomic_DNA"/>
</dbReference>
<dbReference type="PANTHER" id="PTHR10629:SF52">
    <property type="entry name" value="DNA (CYTOSINE-5)-METHYLTRANSFERASE 1"/>
    <property type="match status" value="1"/>
</dbReference>
<sequence>MRIGSLFSGTGGLDLGVEAALGASVAWFVENDPAARAVLTSRFPAKTPLYTDVRHVDWTGIESVDVLTGGFPCQDVSSLGAGAGLRPGTRSGLWASFAHAIRALSPSFVVVENVRRLLNATGTHPGTTPRDGDVGEHHGRGSAFGIVLADLDDLGYDAQWMCVRAADIGAPHNRDRVFILGSRRGADVSSAVAHAGDWLRRHHESASLAGRTAVEDLTGRSGSPTGYRGARRARWLGPYEPAIRLWEHVIGRSCPEPDTEGRAGRRLSARFVEWMLGFPSGHVTRVPDLSRREAFRLLGNSVVPLQSSYAVAALAGLATIQPRTVSNSSGR</sequence>
<dbReference type="Pfam" id="PF00145">
    <property type="entry name" value="DNA_methylase"/>
    <property type="match status" value="1"/>
</dbReference>
<comment type="caution">
    <text evidence="8">The sequence shown here is derived from an EMBL/GenBank/DDBJ whole genome shotgun (WGS) entry which is preliminary data.</text>
</comment>
<protein>
    <recommendedName>
        <fullName evidence="1">DNA (cytosine-5-)-methyltransferase</fullName>
        <ecNumber evidence="1">2.1.1.37</ecNumber>
    </recommendedName>
</protein>
<dbReference type="PANTHER" id="PTHR10629">
    <property type="entry name" value="CYTOSINE-SPECIFIC METHYLTRANSFERASE"/>
    <property type="match status" value="1"/>
</dbReference>
<evidence type="ECO:0000256" key="4">
    <source>
        <dbReference type="ARBA" id="ARBA00022691"/>
    </source>
</evidence>
<dbReference type="InterPro" id="IPR001525">
    <property type="entry name" value="C5_MeTfrase"/>
</dbReference>
<evidence type="ECO:0000256" key="1">
    <source>
        <dbReference type="ARBA" id="ARBA00011975"/>
    </source>
</evidence>
<dbReference type="SUPFAM" id="SSF53335">
    <property type="entry name" value="S-adenosyl-L-methionine-dependent methyltransferases"/>
    <property type="match status" value="1"/>
</dbReference>
<keyword evidence="9" id="KW-1185">Reference proteome</keyword>
<evidence type="ECO:0000313" key="9">
    <source>
        <dbReference type="Proteomes" id="UP001595823"/>
    </source>
</evidence>
<evidence type="ECO:0000256" key="3">
    <source>
        <dbReference type="ARBA" id="ARBA00022679"/>
    </source>
</evidence>
<comment type="similarity">
    <text evidence="6 7">Belongs to the class I-like SAM-binding methyltransferase superfamily. C5-methyltransferase family.</text>
</comment>
<keyword evidence="4 6" id="KW-0949">S-adenosyl-L-methionine</keyword>